<dbReference type="GO" id="GO:0007286">
    <property type="term" value="P:spermatid development"/>
    <property type="evidence" value="ECO:0007669"/>
    <property type="project" value="Ensembl"/>
</dbReference>
<dbReference type="GO" id="GO:0030036">
    <property type="term" value="P:actin cytoskeleton organization"/>
    <property type="evidence" value="ECO:0000318"/>
    <property type="project" value="GO_Central"/>
</dbReference>
<dbReference type="SUPFAM" id="SSF90096">
    <property type="entry name" value="Subunits of heterodimeric actin filament capping protein Capz"/>
    <property type="match status" value="1"/>
</dbReference>
<keyword evidence="2 6" id="KW-0117">Actin capping</keyword>
<dbReference type="Gene3D" id="3.30.1140.60">
    <property type="entry name" value="F-actin capping protein, alpha subunit"/>
    <property type="match status" value="1"/>
</dbReference>
<dbReference type="Pfam" id="PF01267">
    <property type="entry name" value="F-actin_cap_A"/>
    <property type="match status" value="1"/>
</dbReference>
<dbReference type="FunFam" id="3.30.1140.60:FF:000002">
    <property type="entry name" value="F-actin-capping protein subunit alpha"/>
    <property type="match status" value="1"/>
</dbReference>
<reference evidence="7 8" key="1">
    <citation type="submission" date="2009-12" db="EMBL/GenBank/DDBJ databases">
        <title>The Genome Sequence of Anolis carolinensis (Green Anole Lizard).</title>
        <authorList>
            <consortium name="The Genome Sequencing Platform"/>
            <person name="Di Palma F."/>
            <person name="Alfoldi J."/>
            <person name="Heiman D."/>
            <person name="Young S."/>
            <person name="Grabherr M."/>
            <person name="Johnson J."/>
            <person name="Lander E.S."/>
            <person name="Lindblad-Toh K."/>
        </authorList>
    </citation>
    <scope>NUCLEOTIDE SEQUENCE [LARGE SCALE GENOMIC DNA]</scope>
    <source>
        <strain evidence="7 8">JBL SC #1</strain>
    </source>
</reference>
<dbReference type="PRINTS" id="PR00191">
    <property type="entry name" value="FACTINCAPA"/>
</dbReference>
<comment type="subunit">
    <text evidence="6">Heterodimer of an alpha and a beta subunit.</text>
</comment>
<evidence type="ECO:0000256" key="6">
    <source>
        <dbReference type="RuleBase" id="RU365077"/>
    </source>
</evidence>
<proteinExistence type="inferred from homology"/>
<evidence type="ECO:0000313" key="7">
    <source>
        <dbReference type="Ensembl" id="ENSACAP00000017341.1"/>
    </source>
</evidence>
<dbReference type="Gene3D" id="3.90.1150.210">
    <property type="entry name" value="F-actin capping protein, beta subunit"/>
    <property type="match status" value="1"/>
</dbReference>
<dbReference type="HOGENOM" id="CLU_045161_0_0_1"/>
<dbReference type="GO" id="GO:0030863">
    <property type="term" value="C:cortical cytoskeleton"/>
    <property type="evidence" value="ECO:0000318"/>
    <property type="project" value="GO_Central"/>
</dbReference>
<dbReference type="eggNOG" id="KOG0836">
    <property type="taxonomic scope" value="Eukaryota"/>
</dbReference>
<evidence type="ECO:0000256" key="4">
    <source>
        <dbReference type="ARBA" id="ARBA00023203"/>
    </source>
</evidence>
<dbReference type="InterPro" id="IPR002189">
    <property type="entry name" value="CapZ_alpha"/>
</dbReference>
<dbReference type="InParanoid" id="G1KU75"/>
<dbReference type="PANTHER" id="PTHR10653">
    <property type="entry name" value="F-ACTIN-CAPPING PROTEIN SUBUNIT ALPHA"/>
    <property type="match status" value="1"/>
</dbReference>
<dbReference type="Proteomes" id="UP000001646">
    <property type="component" value="Chromosome 5"/>
</dbReference>
<evidence type="ECO:0000256" key="1">
    <source>
        <dbReference type="ARBA" id="ARBA00010479"/>
    </source>
</evidence>
<keyword evidence="8" id="KW-1185">Reference proteome</keyword>
<dbReference type="GeneTree" id="ENSGT00950000183119"/>
<protein>
    <recommendedName>
        <fullName evidence="6">F-actin-capping protein subunit alpha</fullName>
    </recommendedName>
</protein>
<accession>G1KU75</accession>
<evidence type="ECO:0000256" key="5">
    <source>
        <dbReference type="ARBA" id="ARBA00055308"/>
    </source>
</evidence>
<dbReference type="GO" id="GO:0051015">
    <property type="term" value="F:actin filament binding"/>
    <property type="evidence" value="ECO:0000318"/>
    <property type="project" value="GO_Central"/>
</dbReference>
<dbReference type="GO" id="GO:0051016">
    <property type="term" value="P:barbed-end actin filament capping"/>
    <property type="evidence" value="ECO:0000318"/>
    <property type="project" value="GO_Central"/>
</dbReference>
<reference evidence="7" key="2">
    <citation type="submission" date="2025-08" db="UniProtKB">
        <authorList>
            <consortium name="Ensembl"/>
        </authorList>
    </citation>
    <scope>IDENTIFICATION</scope>
</reference>
<dbReference type="OrthoDB" id="340550at2759"/>
<dbReference type="InterPro" id="IPR042489">
    <property type="entry name" value="CapZ_alpha_1"/>
</dbReference>
<dbReference type="Ensembl" id="ENSACAT00000017681.1">
    <property type="protein sequence ID" value="ENSACAP00000017341.1"/>
    <property type="gene ID" value="ENSACAG00000017618.1"/>
</dbReference>
<evidence type="ECO:0000256" key="2">
    <source>
        <dbReference type="ARBA" id="ARBA00022467"/>
    </source>
</evidence>
<evidence type="ECO:0000256" key="3">
    <source>
        <dbReference type="ARBA" id="ARBA00022553"/>
    </source>
</evidence>
<keyword evidence="4 6" id="KW-0009">Actin-binding</keyword>
<dbReference type="KEGG" id="acs:100556192"/>
<dbReference type="FunCoup" id="G1KU75">
    <property type="interactions" value="89"/>
</dbReference>
<dbReference type="OMA" id="HFPAGNC"/>
<dbReference type="GO" id="GO:0008290">
    <property type="term" value="C:F-actin capping protein complex"/>
    <property type="evidence" value="ECO:0000318"/>
    <property type="project" value="GO_Central"/>
</dbReference>
<dbReference type="InterPro" id="IPR037282">
    <property type="entry name" value="CapZ_alpha/beta"/>
</dbReference>
<dbReference type="GO" id="GO:0016020">
    <property type="term" value="C:membrane"/>
    <property type="evidence" value="ECO:0007669"/>
    <property type="project" value="Ensembl"/>
</dbReference>
<sequence>MMLEADELPEEEKISFICGLLLQVPPGEFRNVFEDLRILIGDDHLMRQEAAQVSAYHTRNNFTPVSIRGEEALVTRHNDLGGNRFFDPQIKLSFRFDHLSGRADKILIYHDFKRDTAELWRETLNVTLESYVKKHFLSGICRVYQKTLRGSPFFVVCIEGHQYKKFWNAFWKSEWILPVTPPSTQVAGSIVVQIHYFKKANLHFTATDSVGHSMYLINRAQFALDFEKLIEREHSKFQTGLVESLQDLSDEVWQTLRRQLPVTRTAIRWNKLLTY</sequence>
<dbReference type="STRING" id="28377.ENSACAP00000017341"/>
<dbReference type="GO" id="GO:0061827">
    <property type="term" value="C:sperm head"/>
    <property type="evidence" value="ECO:0007669"/>
    <property type="project" value="Ensembl"/>
</dbReference>
<organism evidence="7 8">
    <name type="scientific">Anolis carolinensis</name>
    <name type="common">Green anole</name>
    <name type="synonym">American chameleon</name>
    <dbReference type="NCBI Taxonomy" id="28377"/>
    <lineage>
        <taxon>Eukaryota</taxon>
        <taxon>Metazoa</taxon>
        <taxon>Chordata</taxon>
        <taxon>Craniata</taxon>
        <taxon>Vertebrata</taxon>
        <taxon>Euteleostomi</taxon>
        <taxon>Lepidosauria</taxon>
        <taxon>Squamata</taxon>
        <taxon>Bifurcata</taxon>
        <taxon>Unidentata</taxon>
        <taxon>Episquamata</taxon>
        <taxon>Toxicofera</taxon>
        <taxon>Iguania</taxon>
        <taxon>Dactyloidae</taxon>
        <taxon>Anolis</taxon>
    </lineage>
</organism>
<name>G1KU75_ANOCA</name>
<comment type="function">
    <text evidence="5">F-actin-capping proteins bind in a Ca(2+)-independent manner to the fast growing ends of actin filaments (barbed end) thereby blocking the exchange of subunits at these ends. Unlike other capping proteins (such as gelsolin and severin), these proteins do not sever actin filaments. May play a role in the morphogenesis of spermatid.</text>
</comment>
<evidence type="ECO:0000313" key="8">
    <source>
        <dbReference type="Proteomes" id="UP000001646"/>
    </source>
</evidence>
<dbReference type="Bgee" id="ENSACAG00000017618">
    <property type="expression patterns" value="Expressed in ovary and 1 other cell type or tissue"/>
</dbReference>
<dbReference type="FunFam" id="3.90.1150.210:FF:000003">
    <property type="entry name" value="F-actin-capping protein subunit alpha"/>
    <property type="match status" value="1"/>
</dbReference>
<dbReference type="InterPro" id="IPR042276">
    <property type="entry name" value="CapZ_alpha/beta_2"/>
</dbReference>
<comment type="similarity">
    <text evidence="1 6">Belongs to the F-actin-capping protein alpha subunit family.</text>
</comment>
<dbReference type="GO" id="GO:0007015">
    <property type="term" value="P:actin filament organization"/>
    <property type="evidence" value="ECO:0007669"/>
    <property type="project" value="Ensembl"/>
</dbReference>
<dbReference type="PANTHER" id="PTHR10653:SF6">
    <property type="entry name" value="F-ACTIN-CAPPING PROTEIN SUBUNIT ALPHA-3"/>
    <property type="match status" value="1"/>
</dbReference>
<gene>
    <name evidence="7" type="primary">CAPZA3</name>
</gene>
<dbReference type="AlphaFoldDB" id="G1KU75"/>
<keyword evidence="3" id="KW-0597">Phosphoprotein</keyword>
<reference evidence="7" key="3">
    <citation type="submission" date="2025-09" db="UniProtKB">
        <authorList>
            <consortium name="Ensembl"/>
        </authorList>
    </citation>
    <scope>IDENTIFICATION</scope>
</reference>
<dbReference type="GO" id="GO:0007028">
    <property type="term" value="P:cytoplasm organization"/>
    <property type="evidence" value="ECO:0007669"/>
    <property type="project" value="Ensembl"/>
</dbReference>